<sequence length="464" mass="53000">MSLGQLVAPSRREIYLTHLQNLRQLQHDCRQRSRRLEQMIASAQHFFDWENTTTREPQTVIDTRSSRVNLDDGPDEDAHSEWGHKSDFSGPSEDDDGFYMVTYPADSRLISNLPRIPCLLGWDYFLRGTRKTIVVVMWPYYLVMGIGFMVPVLKPGSPTTTPAPPDDNNNNNSKQNKKKKEDECQDWMDLWLRSYWGRKVPVSDSADSSFGHRFLFAGHDMMDVQSPERRQAERLLTTTPGPEPRLLREFTSLYGPVLLVHLQQLVELREPIESQQQVPPTSAGPDRHASTSEQPVSEAPENNTLSLGPHTARPSILGLPPTTDHATPAPALAVPEPWADWDGLGSSDLDFWAKLVSLTEDDDEVDTDSNYDLEDFEDPNDFYTDPADPDILSHFPTLSRSLLPRYIRKRLYQNRDHFDANHTVELNDDCDTTMNCTVCQEQIDDGYDNPFLNNSWKHDQTDDK</sequence>
<feature type="region of interest" description="Disordered" evidence="1">
    <location>
        <begin position="273"/>
        <end position="324"/>
    </location>
</feature>
<evidence type="ECO:0000256" key="1">
    <source>
        <dbReference type="SAM" id="MobiDB-lite"/>
    </source>
</evidence>
<comment type="caution">
    <text evidence="2">The sequence shown here is derived from an EMBL/GenBank/DDBJ whole genome shotgun (WGS) entry which is preliminary data.</text>
</comment>
<dbReference type="Proteomes" id="UP001302321">
    <property type="component" value="Unassembled WGS sequence"/>
</dbReference>
<dbReference type="EMBL" id="MU866132">
    <property type="protein sequence ID" value="KAK4178684.1"/>
    <property type="molecule type" value="Genomic_DNA"/>
</dbReference>
<dbReference type="AlphaFoldDB" id="A0AAN6WB23"/>
<gene>
    <name evidence="2" type="ORF">QBC36DRAFT_308931</name>
</gene>
<name>A0AAN6WB23_9PEZI</name>
<keyword evidence="3" id="KW-1185">Reference proteome</keyword>
<evidence type="ECO:0000313" key="2">
    <source>
        <dbReference type="EMBL" id="KAK4178684.1"/>
    </source>
</evidence>
<accession>A0AAN6WB23</accession>
<proteinExistence type="predicted"/>
<protein>
    <submittedName>
        <fullName evidence="2">Uncharacterized protein</fullName>
    </submittedName>
</protein>
<organism evidence="2 3">
    <name type="scientific">Triangularia setosa</name>
    <dbReference type="NCBI Taxonomy" id="2587417"/>
    <lineage>
        <taxon>Eukaryota</taxon>
        <taxon>Fungi</taxon>
        <taxon>Dikarya</taxon>
        <taxon>Ascomycota</taxon>
        <taxon>Pezizomycotina</taxon>
        <taxon>Sordariomycetes</taxon>
        <taxon>Sordariomycetidae</taxon>
        <taxon>Sordariales</taxon>
        <taxon>Podosporaceae</taxon>
        <taxon>Triangularia</taxon>
    </lineage>
</organism>
<feature type="compositionally biased region" description="Polar residues" evidence="1">
    <location>
        <begin position="291"/>
        <end position="306"/>
    </location>
</feature>
<feature type="region of interest" description="Disordered" evidence="1">
    <location>
        <begin position="63"/>
        <end position="90"/>
    </location>
</feature>
<reference evidence="2" key="1">
    <citation type="journal article" date="2023" name="Mol. Phylogenet. Evol.">
        <title>Genome-scale phylogeny and comparative genomics of the fungal order Sordariales.</title>
        <authorList>
            <person name="Hensen N."/>
            <person name="Bonometti L."/>
            <person name="Westerberg I."/>
            <person name="Brannstrom I.O."/>
            <person name="Guillou S."/>
            <person name="Cros-Aarteil S."/>
            <person name="Calhoun S."/>
            <person name="Haridas S."/>
            <person name="Kuo A."/>
            <person name="Mondo S."/>
            <person name="Pangilinan J."/>
            <person name="Riley R."/>
            <person name="LaButti K."/>
            <person name="Andreopoulos B."/>
            <person name="Lipzen A."/>
            <person name="Chen C."/>
            <person name="Yan M."/>
            <person name="Daum C."/>
            <person name="Ng V."/>
            <person name="Clum A."/>
            <person name="Steindorff A."/>
            <person name="Ohm R.A."/>
            <person name="Martin F."/>
            <person name="Silar P."/>
            <person name="Natvig D.O."/>
            <person name="Lalanne C."/>
            <person name="Gautier V."/>
            <person name="Ament-Velasquez S.L."/>
            <person name="Kruys A."/>
            <person name="Hutchinson M.I."/>
            <person name="Powell A.J."/>
            <person name="Barry K."/>
            <person name="Miller A.N."/>
            <person name="Grigoriev I.V."/>
            <person name="Debuchy R."/>
            <person name="Gladieux P."/>
            <person name="Hiltunen Thoren M."/>
            <person name="Johannesson H."/>
        </authorList>
    </citation>
    <scope>NUCLEOTIDE SEQUENCE</scope>
    <source>
        <strain evidence="2">CBS 892.96</strain>
    </source>
</reference>
<evidence type="ECO:0000313" key="3">
    <source>
        <dbReference type="Proteomes" id="UP001302321"/>
    </source>
</evidence>
<feature type="compositionally biased region" description="Basic and acidic residues" evidence="1">
    <location>
        <begin position="76"/>
        <end position="87"/>
    </location>
</feature>
<reference evidence="2" key="2">
    <citation type="submission" date="2023-05" db="EMBL/GenBank/DDBJ databases">
        <authorList>
            <consortium name="Lawrence Berkeley National Laboratory"/>
            <person name="Steindorff A."/>
            <person name="Hensen N."/>
            <person name="Bonometti L."/>
            <person name="Westerberg I."/>
            <person name="Brannstrom I.O."/>
            <person name="Guillou S."/>
            <person name="Cros-Aarteil S."/>
            <person name="Calhoun S."/>
            <person name="Haridas S."/>
            <person name="Kuo A."/>
            <person name="Mondo S."/>
            <person name="Pangilinan J."/>
            <person name="Riley R."/>
            <person name="Labutti K."/>
            <person name="Andreopoulos B."/>
            <person name="Lipzen A."/>
            <person name="Chen C."/>
            <person name="Yanf M."/>
            <person name="Daum C."/>
            <person name="Ng V."/>
            <person name="Clum A."/>
            <person name="Ohm R."/>
            <person name="Martin F."/>
            <person name="Silar P."/>
            <person name="Natvig D."/>
            <person name="Lalanne C."/>
            <person name="Gautier V."/>
            <person name="Ament-Velasquez S.L."/>
            <person name="Kruys A."/>
            <person name="Hutchinson M.I."/>
            <person name="Powell A.J."/>
            <person name="Barry K."/>
            <person name="Miller A.N."/>
            <person name="Grigoriev I.V."/>
            <person name="Debuchy R."/>
            <person name="Gladieux P."/>
            <person name="Thoren M.H."/>
            <person name="Johannesson H."/>
        </authorList>
    </citation>
    <scope>NUCLEOTIDE SEQUENCE</scope>
    <source>
        <strain evidence="2">CBS 892.96</strain>
    </source>
</reference>
<feature type="region of interest" description="Disordered" evidence="1">
    <location>
        <begin position="158"/>
        <end position="182"/>
    </location>
</feature>